<dbReference type="InterPro" id="IPR022812">
    <property type="entry name" value="Dynamin"/>
</dbReference>
<dbReference type="InterPro" id="IPR027417">
    <property type="entry name" value="P-loop_NTPase"/>
</dbReference>
<dbReference type="GO" id="GO:0008017">
    <property type="term" value="F:microtubule binding"/>
    <property type="evidence" value="ECO:0007669"/>
    <property type="project" value="TreeGrafter"/>
</dbReference>
<dbReference type="PANTHER" id="PTHR11566:SF57">
    <property type="entry name" value="DYNAMIN-2B"/>
    <property type="match status" value="1"/>
</dbReference>
<gene>
    <name evidence="2" type="ORF">OLEA9_A049274</name>
</gene>
<evidence type="ECO:0000313" key="2">
    <source>
        <dbReference type="EMBL" id="CAA2985406.1"/>
    </source>
</evidence>
<dbReference type="GO" id="GO:0005737">
    <property type="term" value="C:cytoplasm"/>
    <property type="evidence" value="ECO:0007669"/>
    <property type="project" value="TreeGrafter"/>
</dbReference>
<dbReference type="Gramene" id="OE9A049274T1">
    <property type="protein sequence ID" value="OE9A049274C1"/>
    <property type="gene ID" value="OE9A049274"/>
</dbReference>
<dbReference type="Proteomes" id="UP000594638">
    <property type="component" value="Unassembled WGS sequence"/>
</dbReference>
<proteinExistence type="predicted"/>
<feature type="domain" description="Dynamin GTPase" evidence="1">
    <location>
        <begin position="18"/>
        <end position="219"/>
    </location>
</feature>
<dbReference type="GO" id="GO:0016020">
    <property type="term" value="C:membrane"/>
    <property type="evidence" value="ECO:0007669"/>
    <property type="project" value="TreeGrafter"/>
</dbReference>
<keyword evidence="3" id="KW-1185">Reference proteome</keyword>
<dbReference type="EMBL" id="CACTIH010003806">
    <property type="protein sequence ID" value="CAA2985406.1"/>
    <property type="molecule type" value="Genomic_DNA"/>
</dbReference>
<accession>A0A8S0S281</accession>
<dbReference type="GO" id="GO:0003924">
    <property type="term" value="F:GTPase activity"/>
    <property type="evidence" value="ECO:0007669"/>
    <property type="project" value="InterPro"/>
</dbReference>
<evidence type="ECO:0000259" key="1">
    <source>
        <dbReference type="SMART" id="SM00053"/>
    </source>
</evidence>
<protein>
    <submittedName>
        <fullName evidence="2">Dynamin-2A-like</fullName>
    </submittedName>
</protein>
<dbReference type="SMART" id="SM00053">
    <property type="entry name" value="DYNc"/>
    <property type="match status" value="1"/>
</dbReference>
<dbReference type="GO" id="GO:0005525">
    <property type="term" value="F:GTP binding"/>
    <property type="evidence" value="ECO:0007669"/>
    <property type="project" value="InterPro"/>
</dbReference>
<name>A0A8S0S281_OLEEU</name>
<comment type="caution">
    <text evidence="2">The sequence shown here is derived from an EMBL/GenBank/DDBJ whole genome shotgun (WGS) entry which is preliminary data.</text>
</comment>
<dbReference type="Pfam" id="PF00350">
    <property type="entry name" value="Dynamin_N"/>
    <property type="match status" value="1"/>
</dbReference>
<dbReference type="InterPro" id="IPR045063">
    <property type="entry name" value="Dynamin_N"/>
</dbReference>
<evidence type="ECO:0000313" key="3">
    <source>
        <dbReference type="Proteomes" id="UP000594638"/>
    </source>
</evidence>
<dbReference type="InterPro" id="IPR001401">
    <property type="entry name" value="Dynamin_GTPase"/>
</dbReference>
<dbReference type="AlphaFoldDB" id="A0A8S0S281"/>
<dbReference type="GO" id="GO:0005874">
    <property type="term" value="C:microtubule"/>
    <property type="evidence" value="ECO:0007669"/>
    <property type="project" value="TreeGrafter"/>
</dbReference>
<sequence>MIILMDAIEELSQLSHSMRQAAGLLADEDIDETPSSASSKCSSTFLNVVALGNTGAGKSAVLNSLIRHPALPTGEDDATRAPVCIDLTMDSSLSSKSIILQTDSKSQQASATLPLKLIDLPGADKGNLDDSFVNGFCTHGYLKKYAEHNDVILLVVIPAVLAPEVATLKAIRIVKELGGECTRTVGFISKIDQAASEPKVLAAVQALLLNQGPRSISDIPCVAVIGQSVSIASAQSGSVGADNSLETAW</sequence>
<dbReference type="Gene3D" id="3.40.50.300">
    <property type="entry name" value="P-loop containing nucleotide triphosphate hydrolases"/>
    <property type="match status" value="2"/>
</dbReference>
<reference evidence="2 3" key="1">
    <citation type="submission" date="2019-12" db="EMBL/GenBank/DDBJ databases">
        <authorList>
            <person name="Alioto T."/>
            <person name="Alioto T."/>
            <person name="Gomez Garrido J."/>
        </authorList>
    </citation>
    <scope>NUCLEOTIDE SEQUENCE [LARGE SCALE GENOMIC DNA]</scope>
</reference>
<dbReference type="PANTHER" id="PTHR11566">
    <property type="entry name" value="DYNAMIN"/>
    <property type="match status" value="1"/>
</dbReference>
<dbReference type="SUPFAM" id="SSF52540">
    <property type="entry name" value="P-loop containing nucleoside triphosphate hydrolases"/>
    <property type="match status" value="1"/>
</dbReference>
<organism evidence="2 3">
    <name type="scientific">Olea europaea subsp. europaea</name>
    <dbReference type="NCBI Taxonomy" id="158383"/>
    <lineage>
        <taxon>Eukaryota</taxon>
        <taxon>Viridiplantae</taxon>
        <taxon>Streptophyta</taxon>
        <taxon>Embryophyta</taxon>
        <taxon>Tracheophyta</taxon>
        <taxon>Spermatophyta</taxon>
        <taxon>Magnoliopsida</taxon>
        <taxon>eudicotyledons</taxon>
        <taxon>Gunneridae</taxon>
        <taxon>Pentapetalae</taxon>
        <taxon>asterids</taxon>
        <taxon>lamiids</taxon>
        <taxon>Lamiales</taxon>
        <taxon>Oleaceae</taxon>
        <taxon>Oleeae</taxon>
        <taxon>Olea</taxon>
    </lineage>
</organism>
<dbReference type="OrthoDB" id="1739458at2759"/>